<protein>
    <submittedName>
        <fullName evidence="2">Uncharacterized protein</fullName>
    </submittedName>
</protein>
<name>A0ABX3MH34_9RHOB</name>
<evidence type="ECO:0000313" key="3">
    <source>
        <dbReference type="Proteomes" id="UP000242224"/>
    </source>
</evidence>
<reference evidence="2 3" key="1">
    <citation type="submission" date="2016-11" db="EMBL/GenBank/DDBJ databases">
        <title>A multilocus sequence analysis scheme for characterization of bacteria in the genus Thioclava.</title>
        <authorList>
            <person name="Liu Y."/>
            <person name="Shao Z."/>
        </authorList>
    </citation>
    <scope>NUCLEOTIDE SEQUENCE [LARGE SCALE GENOMIC DNA]</scope>
    <source>
        <strain evidence="2 3">11.10-0-13</strain>
    </source>
</reference>
<evidence type="ECO:0000256" key="1">
    <source>
        <dbReference type="SAM" id="SignalP"/>
    </source>
</evidence>
<proteinExistence type="predicted"/>
<dbReference type="EMBL" id="MPZS01000004">
    <property type="protein sequence ID" value="OOY10900.1"/>
    <property type="molecule type" value="Genomic_DNA"/>
</dbReference>
<sequence length="280" mass="31324">MSPRNLVHRARLFLRVLILSLLALGAAPPAFAFAEGSRWHGATGGIVRFPNDAQPQEAGNLFAEAWVKLGYRIYKTDKLDLSLFALGNHVMDSAGQPWNNSNKLGLGLSLSWQVSDALNVTFSARHDWYRERGTGEKRNGPRYAIDFYYYRYWAAAPDKFMFGLSQSGTVFKSYGTLAYPGSLVEKDRNLVLTLGAELSRDLVIPDSKWIVSPFVDIDFSWDSDRNEYNNKLIPGVGVKLRYPLKHGEIFAGARLAADYRPVSGTTSVKPGLFLGWYKGF</sequence>
<dbReference type="Proteomes" id="UP000242224">
    <property type="component" value="Unassembled WGS sequence"/>
</dbReference>
<feature type="signal peptide" evidence="1">
    <location>
        <begin position="1"/>
        <end position="32"/>
    </location>
</feature>
<evidence type="ECO:0000313" key="2">
    <source>
        <dbReference type="EMBL" id="OOY10900.1"/>
    </source>
</evidence>
<feature type="chain" id="PRO_5045422391" evidence="1">
    <location>
        <begin position="33"/>
        <end position="280"/>
    </location>
</feature>
<accession>A0ABX3MH34</accession>
<dbReference type="RefSeq" id="WP_078575317.1">
    <property type="nucleotide sequence ID" value="NZ_MPZS01000004.1"/>
</dbReference>
<organism evidence="2 3">
    <name type="scientific">Thioclava marina</name>
    <dbReference type="NCBI Taxonomy" id="1915077"/>
    <lineage>
        <taxon>Bacteria</taxon>
        <taxon>Pseudomonadati</taxon>
        <taxon>Pseudomonadota</taxon>
        <taxon>Alphaproteobacteria</taxon>
        <taxon>Rhodobacterales</taxon>
        <taxon>Paracoccaceae</taxon>
        <taxon>Thioclava</taxon>
    </lineage>
</organism>
<comment type="caution">
    <text evidence="2">The sequence shown here is derived from an EMBL/GenBank/DDBJ whole genome shotgun (WGS) entry which is preliminary data.</text>
</comment>
<gene>
    <name evidence="2" type="ORF">BMG00_17240</name>
</gene>
<keyword evidence="1" id="KW-0732">Signal</keyword>
<keyword evidence="3" id="KW-1185">Reference proteome</keyword>